<evidence type="ECO:0000256" key="4">
    <source>
        <dbReference type="ARBA" id="ARBA00022692"/>
    </source>
</evidence>
<evidence type="ECO:0000256" key="6">
    <source>
        <dbReference type="ARBA" id="ARBA00023136"/>
    </source>
</evidence>
<dbReference type="Pfam" id="PF08137">
    <property type="entry name" value="DVL"/>
    <property type="match status" value="1"/>
</dbReference>
<accession>A0A3P5XWW8</accession>
<comment type="similarity">
    <text evidence="7">Belongs to the DVL/RTFL small polypeptides family.</text>
</comment>
<dbReference type="InterPro" id="IPR012552">
    <property type="entry name" value="DVL"/>
</dbReference>
<evidence type="ECO:0000256" key="3">
    <source>
        <dbReference type="ARBA" id="ARBA00022475"/>
    </source>
</evidence>
<evidence type="ECO:0000256" key="2">
    <source>
        <dbReference type="ARBA" id="ARBA00022473"/>
    </source>
</evidence>
<evidence type="ECO:0000313" key="8">
    <source>
        <dbReference type="EMBL" id="CAG7861092.1"/>
    </source>
</evidence>
<dbReference type="GO" id="GO:0048367">
    <property type="term" value="P:shoot system development"/>
    <property type="evidence" value="ECO:0007669"/>
    <property type="project" value="UniProtKB-ARBA"/>
</dbReference>
<dbReference type="EMBL" id="LR031568">
    <property type="protein sequence ID" value="VDC59492.1"/>
    <property type="molecule type" value="Genomic_DNA"/>
</dbReference>
<dbReference type="Gramene" id="A09p15590.2_BraZ1">
    <property type="protein sequence ID" value="A09p15590.2_BraZ1.CDS"/>
    <property type="gene ID" value="A09g15590.2_BraZ1"/>
</dbReference>
<proteinExistence type="inferred from homology"/>
<keyword evidence="5" id="KW-1133">Transmembrane helix</keyword>
<dbReference type="GO" id="GO:0005886">
    <property type="term" value="C:plasma membrane"/>
    <property type="evidence" value="ECO:0007669"/>
    <property type="project" value="UniProtKB-SubCell"/>
</dbReference>
<dbReference type="EMBL" id="LS974625">
    <property type="protein sequence ID" value="CAG7861092.1"/>
    <property type="molecule type" value="Genomic_DNA"/>
</dbReference>
<keyword evidence="4" id="KW-0812">Transmembrane</keyword>
<gene>
    <name evidence="9" type="ORF">BRAA09T37103Z</name>
    <name evidence="8" type="ORF">BRAPAZ1V2_A09P15590.2</name>
</gene>
<protein>
    <submittedName>
        <fullName evidence="8">Uncharacterized protein</fullName>
    </submittedName>
</protein>
<comment type="subcellular location">
    <subcellularLocation>
        <location evidence="1">Cell membrane</location>
        <topology evidence="1">Single-pass membrane protein</topology>
    </subcellularLocation>
</comment>
<keyword evidence="3" id="KW-1003">Cell membrane</keyword>
<organism evidence="9">
    <name type="scientific">Brassica campestris</name>
    <name type="common">Field mustard</name>
    <dbReference type="NCBI Taxonomy" id="3711"/>
    <lineage>
        <taxon>Eukaryota</taxon>
        <taxon>Viridiplantae</taxon>
        <taxon>Streptophyta</taxon>
        <taxon>Embryophyta</taxon>
        <taxon>Tracheophyta</taxon>
        <taxon>Spermatophyta</taxon>
        <taxon>Magnoliopsida</taxon>
        <taxon>eudicotyledons</taxon>
        <taxon>Gunneridae</taxon>
        <taxon>Pentapetalae</taxon>
        <taxon>rosids</taxon>
        <taxon>malvids</taxon>
        <taxon>Brassicales</taxon>
        <taxon>Brassicaceae</taxon>
        <taxon>Brassiceae</taxon>
        <taxon>Brassica</taxon>
    </lineage>
</organism>
<keyword evidence="2" id="KW-0217">Developmental protein</keyword>
<dbReference type="AlphaFoldDB" id="A0A3P5XWW8"/>
<dbReference type="GO" id="GO:0008285">
    <property type="term" value="P:negative regulation of cell population proliferation"/>
    <property type="evidence" value="ECO:0007669"/>
    <property type="project" value="InterPro"/>
</dbReference>
<evidence type="ECO:0000313" key="9">
    <source>
        <dbReference type="EMBL" id="VDC59492.1"/>
    </source>
</evidence>
<evidence type="ECO:0000256" key="1">
    <source>
        <dbReference type="ARBA" id="ARBA00004162"/>
    </source>
</evidence>
<evidence type="ECO:0000256" key="5">
    <source>
        <dbReference type="ARBA" id="ARBA00022989"/>
    </source>
</evidence>
<evidence type="ECO:0000256" key="7">
    <source>
        <dbReference type="ARBA" id="ARBA00024340"/>
    </source>
</evidence>
<keyword evidence="6" id="KW-0472">Membrane</keyword>
<dbReference type="Proteomes" id="UP000694005">
    <property type="component" value="Chromosome A09"/>
</dbReference>
<name>A0A3P5XWW8_BRACM</name>
<sequence>MESNKDLQKKQMKKKLTPIRSFREKRSRLYIIRRCLCTLVSDCISTIQSIVFNYTRRSRGDHFTRYLNPYPNPIQKTQTEIRTAVTKYPNGS</sequence>
<reference evidence="9" key="1">
    <citation type="submission" date="2018-11" db="EMBL/GenBank/DDBJ databases">
        <authorList>
            <consortium name="Genoscope - CEA"/>
            <person name="William W."/>
        </authorList>
    </citation>
    <scope>NUCLEOTIDE SEQUENCE</scope>
</reference>